<keyword evidence="2" id="KW-1185">Reference proteome</keyword>
<reference evidence="1 2" key="1">
    <citation type="journal article" date="2019" name="Sci. Rep.">
        <title>Orb-weaving spider Araneus ventricosus genome elucidates the spidroin gene catalogue.</title>
        <authorList>
            <person name="Kono N."/>
            <person name="Nakamura H."/>
            <person name="Ohtoshi R."/>
            <person name="Moran D.A.P."/>
            <person name="Shinohara A."/>
            <person name="Yoshida Y."/>
            <person name="Fujiwara M."/>
            <person name="Mori M."/>
            <person name="Tomita M."/>
            <person name="Arakawa K."/>
        </authorList>
    </citation>
    <scope>NUCLEOTIDE SEQUENCE [LARGE SCALE GENOMIC DNA]</scope>
</reference>
<proteinExistence type="predicted"/>
<dbReference type="AlphaFoldDB" id="A0A4Y2QE74"/>
<comment type="caution">
    <text evidence="1">The sequence shown here is derived from an EMBL/GenBank/DDBJ whole genome shotgun (WGS) entry which is preliminary data.</text>
</comment>
<evidence type="ECO:0000313" key="2">
    <source>
        <dbReference type="Proteomes" id="UP000499080"/>
    </source>
</evidence>
<accession>A0A4Y2QE74</accession>
<dbReference type="Proteomes" id="UP000499080">
    <property type="component" value="Unassembled WGS sequence"/>
</dbReference>
<organism evidence="1 2">
    <name type="scientific">Araneus ventricosus</name>
    <name type="common">Orbweaver spider</name>
    <name type="synonym">Epeira ventricosa</name>
    <dbReference type="NCBI Taxonomy" id="182803"/>
    <lineage>
        <taxon>Eukaryota</taxon>
        <taxon>Metazoa</taxon>
        <taxon>Ecdysozoa</taxon>
        <taxon>Arthropoda</taxon>
        <taxon>Chelicerata</taxon>
        <taxon>Arachnida</taxon>
        <taxon>Araneae</taxon>
        <taxon>Araneomorphae</taxon>
        <taxon>Entelegynae</taxon>
        <taxon>Araneoidea</taxon>
        <taxon>Araneidae</taxon>
        <taxon>Araneus</taxon>
    </lineage>
</organism>
<gene>
    <name evidence="1" type="ORF">AVEN_66963_1</name>
</gene>
<name>A0A4Y2QE74_ARAVE</name>
<sequence>MDKTVQSENNRMKEEFIQTEDFLITAIKNEETEKSSEIECSVSPVPKTDKIAQTQIYMKKAEFSQTHEKSTTALNSETISPILPLPKTGTFGIQSTKSSHKGIKISSRKHSFLIPKDPNLFVNNEMSTQGDKVAEAYLKYIEDKHKEKKLSFFQRKMAKFRKRFKKN</sequence>
<dbReference type="EMBL" id="BGPR01137733">
    <property type="protein sequence ID" value="GBN60596.1"/>
    <property type="molecule type" value="Genomic_DNA"/>
</dbReference>
<protein>
    <submittedName>
        <fullName evidence="1">Uncharacterized protein</fullName>
    </submittedName>
</protein>
<evidence type="ECO:0000313" key="1">
    <source>
        <dbReference type="EMBL" id="GBN60596.1"/>
    </source>
</evidence>